<accession>A0ABY7BX62</accession>
<proteinExistence type="predicted"/>
<evidence type="ECO:0000313" key="1">
    <source>
        <dbReference type="EMBL" id="WAP67225.1"/>
    </source>
</evidence>
<protein>
    <recommendedName>
        <fullName evidence="3">Virion structural protein</fullName>
    </recommendedName>
</protein>
<dbReference type="Proteomes" id="UP001164020">
    <property type="component" value="Chromosome"/>
</dbReference>
<name>A0ABY7BX62_9HYPH</name>
<reference evidence="1" key="1">
    <citation type="submission" date="2022-12" db="EMBL/GenBank/DDBJ databases">
        <title>Jiella pelagia sp. nov., isolated from phosphonate enriched culture of Northwest Pacific surface seawater.</title>
        <authorList>
            <person name="Shin D.Y."/>
            <person name="Hwang C.Y."/>
        </authorList>
    </citation>
    <scope>NUCLEOTIDE SEQUENCE</scope>
    <source>
        <strain evidence="1">HL-NP1</strain>
    </source>
</reference>
<evidence type="ECO:0008006" key="3">
    <source>
        <dbReference type="Google" id="ProtNLM"/>
    </source>
</evidence>
<dbReference type="RefSeq" id="WP_268879677.1">
    <property type="nucleotide sequence ID" value="NZ_CP114029.1"/>
</dbReference>
<organism evidence="1 2">
    <name type="scientific">Jiella pelagia</name>
    <dbReference type="NCBI Taxonomy" id="2986949"/>
    <lineage>
        <taxon>Bacteria</taxon>
        <taxon>Pseudomonadati</taxon>
        <taxon>Pseudomonadota</taxon>
        <taxon>Alphaproteobacteria</taxon>
        <taxon>Hyphomicrobiales</taxon>
        <taxon>Aurantimonadaceae</taxon>
        <taxon>Jiella</taxon>
    </lineage>
</organism>
<evidence type="ECO:0000313" key="2">
    <source>
        <dbReference type="Proteomes" id="UP001164020"/>
    </source>
</evidence>
<keyword evidence="2" id="KW-1185">Reference proteome</keyword>
<gene>
    <name evidence="1" type="ORF">OH818_16750</name>
</gene>
<dbReference type="EMBL" id="CP114029">
    <property type="protein sequence ID" value="WAP67225.1"/>
    <property type="molecule type" value="Genomic_DNA"/>
</dbReference>
<sequence>MADLSITATSVVQGANALTEAGLAGAVITAGRVVYRDDTTRKFALADTDGATPDVRLPDGIALNTASPNQPVVIQKGGDIDFGTDILTPGVAYYLSGTPGGICPVADLATGDYPVIVGMAKTARVLTIDIQTTGAVL</sequence>